<comment type="caution">
    <text evidence="10">The sequence shown here is derived from an EMBL/GenBank/DDBJ whole genome shotgun (WGS) entry which is preliminary data.</text>
</comment>
<dbReference type="Proteomes" id="UP001431209">
    <property type="component" value="Unassembled WGS sequence"/>
</dbReference>
<evidence type="ECO:0000313" key="11">
    <source>
        <dbReference type="Proteomes" id="UP001431209"/>
    </source>
</evidence>
<dbReference type="GO" id="GO:0005840">
    <property type="term" value="C:ribosome"/>
    <property type="evidence" value="ECO:0007669"/>
    <property type="project" value="UniProtKB-KW"/>
</dbReference>
<keyword evidence="7" id="KW-0472">Membrane</keyword>
<dbReference type="Gene3D" id="1.20.5.2650">
    <property type="match status" value="1"/>
</dbReference>
<dbReference type="EMBL" id="JAOPGA020001300">
    <property type="protein sequence ID" value="KAL0487069.1"/>
    <property type="molecule type" value="Genomic_DNA"/>
</dbReference>
<dbReference type="GO" id="GO:0006412">
    <property type="term" value="P:translation"/>
    <property type="evidence" value="ECO:0007669"/>
    <property type="project" value="InterPro"/>
</dbReference>
<keyword evidence="4" id="KW-0732">Signal</keyword>
<evidence type="ECO:0000256" key="6">
    <source>
        <dbReference type="ARBA" id="ARBA00022989"/>
    </source>
</evidence>
<keyword evidence="3" id="KW-0812">Transmembrane</keyword>
<evidence type="ECO:0000256" key="4">
    <source>
        <dbReference type="ARBA" id="ARBA00022729"/>
    </source>
</evidence>
<gene>
    <name evidence="10" type="ORF">AKO1_012140</name>
</gene>
<dbReference type="Pfam" id="PF09451">
    <property type="entry name" value="ATG27"/>
    <property type="match status" value="1"/>
</dbReference>
<evidence type="ECO:0000256" key="9">
    <source>
        <dbReference type="SAM" id="MobiDB-lite"/>
    </source>
</evidence>
<dbReference type="GO" id="GO:0003735">
    <property type="term" value="F:structural constituent of ribosome"/>
    <property type="evidence" value="ECO:0007669"/>
    <property type="project" value="InterPro"/>
</dbReference>
<dbReference type="SMART" id="SM01405">
    <property type="entry name" value="Ribosomal_S6e"/>
    <property type="match status" value="1"/>
</dbReference>
<keyword evidence="5 10" id="KW-0689">Ribosomal protein</keyword>
<accession>A0AAW2ZCL0</accession>
<sequence>MVGDSCIAYLGKYDAGTEINPKDSKKGAQITYKHGKEALDYERRLTIRLLCDPKASHEQSKTLIEHEGQVPPSGKKDYYEEFFAMVTPYACPGPRSNTLGGLGYGGLIMRLLSLLVLYFIIGALVLKFYVKKETLPELIPNKDFWFDLPHLVLGGLLFIKELFVKYVLRRGSYSEILIASPDNGTNKIFEITEEINLRTLYDRKLSDEFDGSGLGNEFKGYHFKIVGGQDKDGFPMKQGVLVASRVKLLLERGDVGFQKWRGRKGERRRKSVRGCILGPDMSVVQLSIVKKGDAELPGLTDNTRPRSLGPKRASKIRKLFNLSKEDNVRKYVVKHKKKIGKKEGVLKGPKIQRLITPERLRRRVVLRNRMAARREKTATEREQYATLLKKRKREANDASKERKKAKKAQAEATKQTTTA</sequence>
<name>A0AAW2ZCL0_9EUKA</name>
<dbReference type="PANTHER" id="PTHR11502">
    <property type="entry name" value="40S RIBOSOMAL PROTEIN S6"/>
    <property type="match status" value="1"/>
</dbReference>
<dbReference type="Pfam" id="PF01092">
    <property type="entry name" value="Ribosomal_S6e"/>
    <property type="match status" value="1"/>
</dbReference>
<dbReference type="Gene3D" id="2.70.130.10">
    <property type="entry name" value="Mannose-6-phosphate receptor binding domain"/>
    <property type="match status" value="1"/>
</dbReference>
<dbReference type="GO" id="GO:0016020">
    <property type="term" value="C:membrane"/>
    <property type="evidence" value="ECO:0007669"/>
    <property type="project" value="UniProtKB-SubCell"/>
</dbReference>
<evidence type="ECO:0000256" key="8">
    <source>
        <dbReference type="ARBA" id="ARBA00023274"/>
    </source>
</evidence>
<dbReference type="HAMAP" id="MF_00512">
    <property type="entry name" value="Ribosomal_eS6"/>
    <property type="match status" value="1"/>
</dbReference>
<keyword evidence="6" id="KW-1133">Transmembrane helix</keyword>
<organism evidence="10 11">
    <name type="scientific">Acrasis kona</name>
    <dbReference type="NCBI Taxonomy" id="1008807"/>
    <lineage>
        <taxon>Eukaryota</taxon>
        <taxon>Discoba</taxon>
        <taxon>Heterolobosea</taxon>
        <taxon>Tetramitia</taxon>
        <taxon>Eutetramitia</taxon>
        <taxon>Acrasidae</taxon>
        <taxon>Acrasis</taxon>
    </lineage>
</organism>
<comment type="similarity">
    <text evidence="2">Belongs to the eukaryotic ribosomal protein eS6 family.</text>
</comment>
<proteinExistence type="inferred from homology"/>
<protein>
    <submittedName>
        <fullName evidence="10">Ribosomal protein S6</fullName>
    </submittedName>
</protein>
<dbReference type="InterPro" id="IPR009011">
    <property type="entry name" value="Man6P_isomerase_rcpt-bd_dom_sf"/>
</dbReference>
<dbReference type="InterPro" id="IPR018939">
    <property type="entry name" value="Autophagy-rel_prot_27"/>
</dbReference>
<evidence type="ECO:0000256" key="7">
    <source>
        <dbReference type="ARBA" id="ARBA00023136"/>
    </source>
</evidence>
<dbReference type="GO" id="GO:1990904">
    <property type="term" value="C:ribonucleoprotein complex"/>
    <property type="evidence" value="ECO:0007669"/>
    <property type="project" value="UniProtKB-KW"/>
</dbReference>
<evidence type="ECO:0000256" key="2">
    <source>
        <dbReference type="ARBA" id="ARBA00009312"/>
    </source>
</evidence>
<keyword evidence="11" id="KW-1185">Reference proteome</keyword>
<feature type="region of interest" description="Disordered" evidence="9">
    <location>
        <begin position="387"/>
        <end position="419"/>
    </location>
</feature>
<feature type="compositionally biased region" description="Low complexity" evidence="9">
    <location>
        <begin position="410"/>
        <end position="419"/>
    </location>
</feature>
<evidence type="ECO:0000313" key="10">
    <source>
        <dbReference type="EMBL" id="KAL0487069.1"/>
    </source>
</evidence>
<keyword evidence="8" id="KW-0687">Ribonucleoprotein</keyword>
<dbReference type="InterPro" id="IPR001377">
    <property type="entry name" value="Ribosomal_eS6"/>
</dbReference>
<evidence type="ECO:0000256" key="1">
    <source>
        <dbReference type="ARBA" id="ARBA00004167"/>
    </source>
</evidence>
<evidence type="ECO:0000256" key="3">
    <source>
        <dbReference type="ARBA" id="ARBA00022692"/>
    </source>
</evidence>
<comment type="subcellular location">
    <subcellularLocation>
        <location evidence="1">Membrane</location>
        <topology evidence="1">Single-pass membrane protein</topology>
    </subcellularLocation>
</comment>
<dbReference type="AlphaFoldDB" id="A0AAW2ZCL0"/>
<reference evidence="10 11" key="1">
    <citation type="submission" date="2024-03" db="EMBL/GenBank/DDBJ databases">
        <title>The Acrasis kona genome and developmental transcriptomes reveal deep origins of eukaryotic multicellular pathways.</title>
        <authorList>
            <person name="Sheikh S."/>
            <person name="Fu C.-J."/>
            <person name="Brown M.W."/>
            <person name="Baldauf S.L."/>
        </authorList>
    </citation>
    <scope>NUCLEOTIDE SEQUENCE [LARGE SCALE GENOMIC DNA]</scope>
    <source>
        <strain evidence="10 11">ATCC MYA-3509</strain>
    </source>
</reference>
<evidence type="ECO:0000256" key="5">
    <source>
        <dbReference type="ARBA" id="ARBA00022980"/>
    </source>
</evidence>
<dbReference type="InterPro" id="IPR020924">
    <property type="entry name" value="Ribosomal_eS6_arc"/>
</dbReference>